<dbReference type="AlphaFoldDB" id="A0A0G0QVV6"/>
<evidence type="ECO:0000313" key="2">
    <source>
        <dbReference type="Proteomes" id="UP000034048"/>
    </source>
</evidence>
<proteinExistence type="predicted"/>
<evidence type="ECO:0000313" key="1">
    <source>
        <dbReference type="EMBL" id="KKR14470.1"/>
    </source>
</evidence>
<protein>
    <recommendedName>
        <fullName evidence="3">Nucleotidyl transferase AbiEii/AbiGii toxin family protein</fullName>
    </recommendedName>
</protein>
<dbReference type="EMBL" id="LBWS01000028">
    <property type="protein sequence ID" value="KKR14470.1"/>
    <property type="molecule type" value="Genomic_DNA"/>
</dbReference>
<dbReference type="Proteomes" id="UP000034048">
    <property type="component" value="Unassembled WGS sequence"/>
</dbReference>
<gene>
    <name evidence="1" type="ORF">UT42_C0028G0005</name>
</gene>
<sequence>MTLNIAKHKNILVKILKDIYADSTIGTILGFKGGTAATLFYNLDRFSVDLAFDLLDVAKEDYVFERVKTILENYGKLKEARKKRFNLVYILAYDQKDVNAQNVKVEINRRKFASKYDIKSFLGISMQVMIKEDMSANKLCAMYERIGKTNRDIFDVQFMLAHDWSVNKKIVETRMNMSYKDFLQKAVDAIEKLNDRNILAGMGELLTEKQKAWAKTKLKSETLFSLRLALEKEK</sequence>
<organism evidence="1 2">
    <name type="scientific">Candidatus Falkowbacteria bacterium GW2011_GWA2_39_24</name>
    <dbReference type="NCBI Taxonomy" id="1618634"/>
    <lineage>
        <taxon>Bacteria</taxon>
        <taxon>Candidatus Falkowiibacteriota</taxon>
    </lineage>
</organism>
<dbReference type="Pfam" id="PF08843">
    <property type="entry name" value="AbiEii"/>
    <property type="match status" value="1"/>
</dbReference>
<comment type="caution">
    <text evidence="1">The sequence shown here is derived from an EMBL/GenBank/DDBJ whole genome shotgun (WGS) entry which is preliminary data.</text>
</comment>
<name>A0A0G0QVV6_9BACT</name>
<accession>A0A0G0QVV6</accession>
<reference evidence="1 2" key="1">
    <citation type="journal article" date="2015" name="Nature">
        <title>rRNA introns, odd ribosomes, and small enigmatic genomes across a large radiation of phyla.</title>
        <authorList>
            <person name="Brown C.T."/>
            <person name="Hug L.A."/>
            <person name="Thomas B.C."/>
            <person name="Sharon I."/>
            <person name="Castelle C.J."/>
            <person name="Singh A."/>
            <person name="Wilkins M.J."/>
            <person name="Williams K.H."/>
            <person name="Banfield J.F."/>
        </authorList>
    </citation>
    <scope>NUCLEOTIDE SEQUENCE [LARGE SCALE GENOMIC DNA]</scope>
</reference>
<dbReference type="InterPro" id="IPR014942">
    <property type="entry name" value="AbiEii"/>
</dbReference>
<evidence type="ECO:0008006" key="3">
    <source>
        <dbReference type="Google" id="ProtNLM"/>
    </source>
</evidence>
<dbReference type="Gene3D" id="3.10.450.620">
    <property type="entry name" value="JHP933, nucleotidyltransferase-like core domain"/>
    <property type="match status" value="1"/>
</dbReference>